<evidence type="ECO:0000259" key="15">
    <source>
        <dbReference type="Pfam" id="PF04565"/>
    </source>
</evidence>
<keyword evidence="17" id="KW-0934">Plastid</keyword>
<comment type="subcellular location">
    <subcellularLocation>
        <location evidence="9">Plastid</location>
        <location evidence="9">Chloroplast</location>
    </subcellularLocation>
</comment>
<evidence type="ECO:0000259" key="12">
    <source>
        <dbReference type="Pfam" id="PF00562"/>
    </source>
</evidence>
<dbReference type="Gene3D" id="3.90.1110.10">
    <property type="entry name" value="RNA polymerase Rpb2, domain 2"/>
    <property type="match status" value="2"/>
</dbReference>
<dbReference type="Gene3D" id="2.30.150.10">
    <property type="entry name" value="DNA-directed RNA polymerase, beta subunit, external 1 domain"/>
    <property type="match status" value="1"/>
</dbReference>
<proteinExistence type="inferred from homology"/>
<dbReference type="InterPro" id="IPR042107">
    <property type="entry name" value="DNA-dir_RNA_pol_bsu_ext_1_sf"/>
</dbReference>
<evidence type="ECO:0000256" key="3">
    <source>
        <dbReference type="ARBA" id="ARBA00022478"/>
    </source>
</evidence>
<dbReference type="GO" id="GO:0032549">
    <property type="term" value="F:ribonucleoside binding"/>
    <property type="evidence" value="ECO:0007669"/>
    <property type="project" value="InterPro"/>
</dbReference>
<evidence type="ECO:0000256" key="11">
    <source>
        <dbReference type="RuleBase" id="RU363031"/>
    </source>
</evidence>
<dbReference type="Gene3D" id="3.90.1800.10">
    <property type="entry name" value="RNA polymerase alpha subunit dimerisation domain"/>
    <property type="match status" value="1"/>
</dbReference>
<dbReference type="GO" id="GO:0003899">
    <property type="term" value="F:DNA-directed RNA polymerase activity"/>
    <property type="evidence" value="ECO:0007669"/>
    <property type="project" value="UniProtKB-UniRule"/>
</dbReference>
<comment type="subunit">
    <text evidence="7 9 11">In plastids the minimal PEP RNA polymerase catalytic core is composed of four subunits: alpha, beta, beta', and beta''. When a (nuclear-encoded) sigma factor is associated with the core the holoenzyme is formed, which can initiate transcription.</text>
</comment>
<feature type="domain" description="RNA polymerase Rpb2" evidence="14">
    <location>
        <begin position="535"/>
        <end position="602"/>
    </location>
</feature>
<dbReference type="InterPro" id="IPR007641">
    <property type="entry name" value="RNA_pol_Rpb2_7"/>
</dbReference>
<dbReference type="InterPro" id="IPR007642">
    <property type="entry name" value="RNA_pol_Rpb2_2"/>
</dbReference>
<evidence type="ECO:0000256" key="1">
    <source>
        <dbReference type="ARBA" id="ARBA00004026"/>
    </source>
</evidence>
<evidence type="ECO:0000256" key="10">
    <source>
        <dbReference type="RuleBase" id="RU000434"/>
    </source>
</evidence>
<dbReference type="InterPro" id="IPR014724">
    <property type="entry name" value="RNA_pol_RPB2_OB-fold"/>
</dbReference>
<dbReference type="InterPro" id="IPR010243">
    <property type="entry name" value="RNA_pol_bsu_bac"/>
</dbReference>
<organism evidence="17">
    <name type="scientific">Tetraselmis sp. CCMP 881</name>
    <dbReference type="NCBI Taxonomy" id="1812852"/>
    <lineage>
        <taxon>Eukaryota</taxon>
        <taxon>Viridiplantae</taxon>
        <taxon>Chlorophyta</taxon>
        <taxon>core chlorophytes</taxon>
        <taxon>Chlorodendrophyceae</taxon>
        <taxon>Chlorodendrales</taxon>
        <taxon>Chlorodendraceae</taxon>
        <taxon>Tetraselmis</taxon>
    </lineage>
</organism>
<feature type="domain" description="RNA polymerase Rpb2" evidence="13">
    <location>
        <begin position="1373"/>
        <end position="1447"/>
    </location>
</feature>
<dbReference type="Gene3D" id="3.90.1100.10">
    <property type="match status" value="2"/>
</dbReference>
<dbReference type="GO" id="GO:0006351">
    <property type="term" value="P:DNA-templated transcription"/>
    <property type="evidence" value="ECO:0007669"/>
    <property type="project" value="UniProtKB-UniRule"/>
</dbReference>
<feature type="domain" description="DNA-directed RNA polymerase beta subunit external 1" evidence="16">
    <location>
        <begin position="746"/>
        <end position="811"/>
    </location>
</feature>
<dbReference type="Gene3D" id="2.40.50.100">
    <property type="match status" value="2"/>
</dbReference>
<reference evidence="17" key="1">
    <citation type="journal article" date="2016" name="PLoS ONE">
        <title>Distinctive Architecture of the Chloroplast Genome in the Chlorodendrophycean Green Algae Scherffelia dubia and Tetraselmis sp. CCMP 881.</title>
        <authorList>
            <person name="Turmel M."/>
            <person name="de Cambiaire J.C."/>
            <person name="Otis C."/>
            <person name="Lemieux C."/>
        </authorList>
    </citation>
    <scope>NUCLEOTIDE SEQUENCE</scope>
</reference>
<dbReference type="Gene3D" id="2.40.50.150">
    <property type="match status" value="1"/>
</dbReference>
<feature type="domain" description="DNA-directed RNA polymerase subunit 2 hybrid-binding" evidence="12">
    <location>
        <begin position="963"/>
        <end position="1371"/>
    </location>
</feature>
<dbReference type="Pfam" id="PF10385">
    <property type="entry name" value="RNA_pol_Rpb2_45"/>
    <property type="match status" value="1"/>
</dbReference>
<dbReference type="InterPro" id="IPR015712">
    <property type="entry name" value="DNA-dir_RNA_pol_su2"/>
</dbReference>
<evidence type="ECO:0000256" key="5">
    <source>
        <dbReference type="ARBA" id="ARBA00022695"/>
    </source>
</evidence>
<keyword evidence="6 9" id="KW-0804">Transcription</keyword>
<dbReference type="InterPro" id="IPR007121">
    <property type="entry name" value="RNA_pol_bsu_CS"/>
</dbReference>
<evidence type="ECO:0000256" key="7">
    <source>
        <dbReference type="ARBA" id="ARBA00026088"/>
    </source>
</evidence>
<geneLocation type="chloroplast" evidence="17"/>
<sequence>MQINPNFSSFNTPNFIDTQRLSFLQLLKEGIPNELEKQNPIDLITDSTWPEWYRRFNTPLRKEKWLPTFSRKVYSAQNFRLGSPRIFYDSRSSTMISNIKPFKNGLHSSKKKKIFFRLPNKFGPENYFHSIRETRIKRYDHKLNVSKLVLYFDSVNFSITQPKVSMRTCLLTGKTYGGLMKVPIELRDPLNAKIAHESLSLGMLPIMTNRGHFIINGSPRLILHQLVRSPGVYFHKKDKGSYADIICNRGVWIRIEVTHNGLMWLRMRNTPKIPMLIILQALGLEHPLLLSKLKSTIFMHMPAPRLRPRHRKLPILKLPISEWIYYFLNTKSKYRKAKFIPNKKTIDRLRNRFQWQVERESLSSTINNKETNYDKYYFYYKFKTRLKRKYKLRDLNNITKKDLKNQKKIERLKNQNSIIENKKITAKDAPLPLMESRTKALSRARLIKFGIDPDKVREKKEPYIHPLSTEGKLRAFKERQALEKMARGGFPFSRYARFLLNYLLLNKKTATLKKEKYMRIDYTASHLHVAFMFLESKFDKNVYDLSEVGRYQLNKKLGLVTPLNNHTLTLDDFICILNYLSLVHSGRFSADNIDDLKNRRVRSSGELIQNQLATGLIALKKLGEREKNIQIFENIFNKTKPISYVFKVKPLENTLRQFFNVNPLSQFLDQVNSLAEITHKRRLSSLGPGGITRETAGMKIRSIHPSHYGRICPIETPEGQNAGLVNSLATYARINKYGFIESPFYPVMNGQIQKNNNIIYLTAAQEENAAIAPPDLKIDNLLFLTNSTVPIKLGTDFGKLSKNDVDFFSISRIQLISIATSLIPFLEHNDANRALMGSNMQRQAVPLLNPEKPMVGTGLEGRVLSDSGSSIQARESGIVTYASSEKIKIFSFFSSKKLTFKLTLKDLIIRNQYLNVRRKYLALRQKKFKIKKDFLVLKRKYCFMKKQYQKLQIKYLRATTETTINSSSSKQFHSGVITYYLQRFGRSNQNTYQQHRPLVHEGQWITKGACLVDCSSSAQGSLAVGKNVMVAYLPWEGYNFEDAILVSERLVYDDLFTSLHVVKHETKISETEFGLEQIVPPGETKGEPKQNQTLTHLDRNGVVKVGTWVKEGDILVHKLSPMGKTTMKSHQKFLYVIFDEELPTFKDTSLRVPKGIEGRVIQIRAKKQDKKRTRVLPNRTKNSKGNQTLKINLDQVTIWIAEKKWLQVGDKMAGRHGNKGIVSKIVPRQDMPYLPDGTPIDMVLNPLGVPSRMNVGQIYECLLGLAGKYLNQTYSVIPFDEVSGAQASRSIVYSKLYEASRKVNKDWLFQPENPGKIKIFDGRTGLPFDQPVTVGQAYMLKLIHLVDEKIHARATGPYTMVTQQPLRGRSQKGGQRFGEMEVWAIEGFGAAYTLQELLTVKSDDLYGREQVLKTFFEKKPIKVGKPESFRVLIRELQALCLKIQIFNHPTRTNKTNNWRSNPVDLNSEKFNLY</sequence>
<dbReference type="InterPro" id="IPR037033">
    <property type="entry name" value="DNA-dir_RNAP_su2_hyb_sf"/>
</dbReference>
<dbReference type="CDD" id="cd00653">
    <property type="entry name" value="RNA_pol_B_RPB2"/>
    <property type="match status" value="1"/>
</dbReference>
<dbReference type="EC" id="2.7.7.6" evidence="9"/>
<dbReference type="GO" id="GO:0003677">
    <property type="term" value="F:DNA binding"/>
    <property type="evidence" value="ECO:0007669"/>
    <property type="project" value="UniProtKB-UniRule"/>
</dbReference>
<evidence type="ECO:0000256" key="2">
    <source>
        <dbReference type="ARBA" id="ARBA00006835"/>
    </source>
</evidence>
<evidence type="ECO:0000256" key="8">
    <source>
        <dbReference type="ARBA" id="ARBA00048552"/>
    </source>
</evidence>
<dbReference type="InterPro" id="IPR007120">
    <property type="entry name" value="DNA-dir_RNAP_su2_dom"/>
</dbReference>
<dbReference type="PROSITE" id="PS01166">
    <property type="entry name" value="RNA_POL_BETA"/>
    <property type="match status" value="1"/>
</dbReference>
<dbReference type="Pfam" id="PF04565">
    <property type="entry name" value="RNA_pol_Rpb2_3"/>
    <property type="match status" value="1"/>
</dbReference>
<gene>
    <name evidence="9 17" type="primary">rpoB</name>
</gene>
<accession>A0A142BY33</accession>
<evidence type="ECO:0000259" key="14">
    <source>
        <dbReference type="Pfam" id="PF04561"/>
    </source>
</evidence>
<dbReference type="HAMAP" id="MF_01321">
    <property type="entry name" value="RNApol_bact_RpoB"/>
    <property type="match status" value="1"/>
</dbReference>
<dbReference type="InterPro" id="IPR007645">
    <property type="entry name" value="RNA_pol_Rpb2_3"/>
</dbReference>
<dbReference type="InterPro" id="IPR019462">
    <property type="entry name" value="DNA-dir_RNA_pol_bsu_external_1"/>
</dbReference>
<dbReference type="SUPFAM" id="SSF64484">
    <property type="entry name" value="beta and beta-prime subunits of DNA dependent RNA-polymerase"/>
    <property type="match status" value="1"/>
</dbReference>
<name>A0A142BY33_9CHLO</name>
<dbReference type="GO" id="GO:0009507">
    <property type="term" value="C:chloroplast"/>
    <property type="evidence" value="ECO:0007669"/>
    <property type="project" value="UniProtKB-SubCell"/>
</dbReference>
<comment type="similarity">
    <text evidence="2 9 10">Belongs to the RNA polymerase beta chain family.</text>
</comment>
<dbReference type="EMBL" id="KU167097">
    <property type="protein sequence ID" value="AMP43325.1"/>
    <property type="molecule type" value="Genomic_DNA"/>
</dbReference>
<evidence type="ECO:0000256" key="9">
    <source>
        <dbReference type="HAMAP-Rule" id="MF_01321"/>
    </source>
</evidence>
<keyword evidence="17" id="KW-0150">Chloroplast</keyword>
<evidence type="ECO:0000256" key="4">
    <source>
        <dbReference type="ARBA" id="ARBA00022679"/>
    </source>
</evidence>
<dbReference type="Pfam" id="PF04560">
    <property type="entry name" value="RNA_pol_Rpb2_7"/>
    <property type="match status" value="1"/>
</dbReference>
<dbReference type="GO" id="GO:0000428">
    <property type="term" value="C:DNA-directed RNA polymerase complex"/>
    <property type="evidence" value="ECO:0007669"/>
    <property type="project" value="UniProtKB-KW"/>
</dbReference>
<comment type="function">
    <text evidence="1 9 11">DNA-dependent RNA polymerase catalyzes the transcription of DNA into RNA using the four ribonucleoside triphosphates as substrates.</text>
</comment>
<keyword evidence="3 9" id="KW-0240">DNA-directed RNA polymerase</keyword>
<evidence type="ECO:0000259" key="13">
    <source>
        <dbReference type="Pfam" id="PF04560"/>
    </source>
</evidence>
<feature type="domain" description="RNA polymerase Rpb2" evidence="15">
    <location>
        <begin position="666"/>
        <end position="734"/>
    </location>
</feature>
<protein>
    <recommendedName>
        <fullName evidence="9">DNA-directed RNA polymerase subunit beta</fullName>
        <ecNumber evidence="9">2.7.7.6</ecNumber>
    </recommendedName>
    <alternativeName>
        <fullName evidence="9">PEP</fullName>
    </alternativeName>
    <alternativeName>
        <fullName evidence="9">Plastid-encoded RNA polymerase subunit beta</fullName>
        <shortName evidence="9">RNA polymerase subunit beta</shortName>
    </alternativeName>
</protein>
<evidence type="ECO:0000259" key="16">
    <source>
        <dbReference type="Pfam" id="PF10385"/>
    </source>
</evidence>
<dbReference type="PANTHER" id="PTHR20856">
    <property type="entry name" value="DNA-DIRECTED RNA POLYMERASE I SUBUNIT 2"/>
    <property type="match status" value="1"/>
</dbReference>
<keyword evidence="4 9" id="KW-0808">Transferase</keyword>
<keyword evidence="5 9" id="KW-0548">Nucleotidyltransferase</keyword>
<dbReference type="Pfam" id="PF04561">
    <property type="entry name" value="RNA_pol_Rpb2_2"/>
    <property type="match status" value="2"/>
</dbReference>
<dbReference type="Pfam" id="PF00562">
    <property type="entry name" value="RNA_pol_Rpb2_6"/>
    <property type="match status" value="1"/>
</dbReference>
<comment type="catalytic activity">
    <reaction evidence="8 9 11">
        <text>RNA(n) + a ribonucleoside 5'-triphosphate = RNA(n+1) + diphosphate</text>
        <dbReference type="Rhea" id="RHEA:21248"/>
        <dbReference type="Rhea" id="RHEA-COMP:14527"/>
        <dbReference type="Rhea" id="RHEA-COMP:17342"/>
        <dbReference type="ChEBI" id="CHEBI:33019"/>
        <dbReference type="ChEBI" id="CHEBI:61557"/>
        <dbReference type="ChEBI" id="CHEBI:140395"/>
        <dbReference type="EC" id="2.7.7.6"/>
    </reaction>
</comment>
<dbReference type="InterPro" id="IPR037034">
    <property type="entry name" value="RNA_pol_Rpb2_2_sf"/>
</dbReference>
<evidence type="ECO:0000313" key="17">
    <source>
        <dbReference type="EMBL" id="AMP43325.1"/>
    </source>
</evidence>
<evidence type="ECO:0000256" key="6">
    <source>
        <dbReference type="ARBA" id="ARBA00023163"/>
    </source>
</evidence>
<feature type="domain" description="RNA polymerase Rpb2" evidence="14">
    <location>
        <begin position="228"/>
        <end position="284"/>
    </location>
</feature>
<dbReference type="Gene3D" id="2.40.270.10">
    <property type="entry name" value="DNA-directed RNA polymerase, subunit 2, domain 6"/>
    <property type="match status" value="1"/>
</dbReference>